<reference evidence="4" key="1">
    <citation type="submission" date="2020-10" db="EMBL/GenBank/DDBJ databases">
        <authorList>
            <person name="Gilroy R."/>
        </authorList>
    </citation>
    <scope>NUCLEOTIDE SEQUENCE</scope>
    <source>
        <strain evidence="4">ChiSjej4B22-9803</strain>
    </source>
</reference>
<dbReference type="AlphaFoldDB" id="A0A9D1LTH5"/>
<dbReference type="Gene3D" id="1.10.10.10">
    <property type="entry name" value="Winged helix-like DNA-binding domain superfamily/Winged helix DNA-binding domain"/>
    <property type="match status" value="1"/>
</dbReference>
<dbReference type="SUPFAM" id="SSF88659">
    <property type="entry name" value="Sigma3 and sigma4 domains of RNA polymerase sigma factors"/>
    <property type="match status" value="1"/>
</dbReference>
<gene>
    <name evidence="4" type="ORF">IAB04_00180</name>
</gene>
<name>A0A9D1LTH5_9FIRM</name>
<reference evidence="4" key="2">
    <citation type="journal article" date="2021" name="PeerJ">
        <title>Extensive microbial diversity within the chicken gut microbiome revealed by metagenomics and culture.</title>
        <authorList>
            <person name="Gilroy R."/>
            <person name="Ravi A."/>
            <person name="Getino M."/>
            <person name="Pursley I."/>
            <person name="Horton D.L."/>
            <person name="Alikhan N.F."/>
            <person name="Baker D."/>
            <person name="Gharbi K."/>
            <person name="Hall N."/>
            <person name="Watson M."/>
            <person name="Adriaenssens E.M."/>
            <person name="Foster-Nyarko E."/>
            <person name="Jarju S."/>
            <person name="Secka A."/>
            <person name="Antonio M."/>
            <person name="Oren A."/>
            <person name="Chaudhuri R.R."/>
            <person name="La Ragione R."/>
            <person name="Hildebrand F."/>
            <person name="Pallen M.J."/>
        </authorList>
    </citation>
    <scope>NUCLEOTIDE SEQUENCE</scope>
    <source>
        <strain evidence="4">ChiSjej4B22-9803</strain>
    </source>
</reference>
<evidence type="ECO:0000256" key="2">
    <source>
        <dbReference type="ARBA" id="ARBA00024764"/>
    </source>
</evidence>
<sequence length="118" mass="13020">MGKDLSVSVLLDFYGDLLTPKQKDALDLYYNQDLSLAEIAEHMDISRQGVRDFIKRGEKQLFDFEGALGLVRRSRQAGSVIGRMSRALEQMKALNSGADAGKCIGQIEAGLSELKDLI</sequence>
<dbReference type="Proteomes" id="UP000824111">
    <property type="component" value="Unassembled WGS sequence"/>
</dbReference>
<organism evidence="4 5">
    <name type="scientific">Candidatus Avimonoglobus intestinipullorum</name>
    <dbReference type="NCBI Taxonomy" id="2840699"/>
    <lineage>
        <taxon>Bacteria</taxon>
        <taxon>Bacillati</taxon>
        <taxon>Bacillota</taxon>
        <taxon>Clostridia</taxon>
        <taxon>Eubacteriales</taxon>
        <taxon>Candidatus Avimonoglobus</taxon>
    </lineage>
</organism>
<dbReference type="NCBIfam" id="NF045758">
    <property type="entry name" value="YlxM"/>
    <property type="match status" value="1"/>
</dbReference>
<dbReference type="CDD" id="cd06171">
    <property type="entry name" value="Sigma70_r4"/>
    <property type="match status" value="1"/>
</dbReference>
<dbReference type="InterPro" id="IPR013324">
    <property type="entry name" value="RNA_pol_sigma_r3/r4-like"/>
</dbReference>
<comment type="caution">
    <text evidence="4">The sequence shown here is derived from an EMBL/GenBank/DDBJ whole genome shotgun (WGS) entry which is preliminary data.</text>
</comment>
<accession>A0A9D1LTH5</accession>
<dbReference type="GO" id="GO:0003677">
    <property type="term" value="F:DNA binding"/>
    <property type="evidence" value="ECO:0007669"/>
    <property type="project" value="UniProtKB-KW"/>
</dbReference>
<dbReference type="InterPro" id="IPR007394">
    <property type="entry name" value="UPF0122"/>
</dbReference>
<dbReference type="InterPro" id="IPR054831">
    <property type="entry name" value="UPF0122_fam_protein"/>
</dbReference>
<protein>
    <recommendedName>
        <fullName evidence="3">UPF0122 protein IAB04_00180</fullName>
    </recommendedName>
</protein>
<evidence type="ECO:0000256" key="3">
    <source>
        <dbReference type="HAMAP-Rule" id="MF_00245"/>
    </source>
</evidence>
<dbReference type="PANTHER" id="PTHR40083">
    <property type="entry name" value="UPF0122 PROTEIN CBO2450/CLC_2298"/>
    <property type="match status" value="1"/>
</dbReference>
<proteinExistence type="inferred from homology"/>
<comment type="similarity">
    <text evidence="1 3">Belongs to the UPF0122 family.</text>
</comment>
<comment type="function">
    <text evidence="2 3">Might take part in the signal recognition particle (SRP) pathway. This is inferred from the conservation of its genetic proximity to ftsY/ffh. May be a regulatory protein.</text>
</comment>
<evidence type="ECO:0000313" key="5">
    <source>
        <dbReference type="Proteomes" id="UP000824111"/>
    </source>
</evidence>
<keyword evidence="4" id="KW-0238">DNA-binding</keyword>
<dbReference type="EMBL" id="DVND01000007">
    <property type="protein sequence ID" value="HIU47759.1"/>
    <property type="molecule type" value="Genomic_DNA"/>
</dbReference>
<evidence type="ECO:0000313" key="4">
    <source>
        <dbReference type="EMBL" id="HIU47759.1"/>
    </source>
</evidence>
<dbReference type="PANTHER" id="PTHR40083:SF1">
    <property type="entry name" value="UPF0122 PROTEIN YLXM"/>
    <property type="match status" value="1"/>
</dbReference>
<dbReference type="InterPro" id="IPR036388">
    <property type="entry name" value="WH-like_DNA-bd_sf"/>
</dbReference>
<dbReference type="Pfam" id="PF04297">
    <property type="entry name" value="UPF0122"/>
    <property type="match status" value="1"/>
</dbReference>
<dbReference type="HAMAP" id="MF_00245">
    <property type="entry name" value="UPF0122"/>
    <property type="match status" value="1"/>
</dbReference>
<evidence type="ECO:0000256" key="1">
    <source>
        <dbReference type="ARBA" id="ARBA00008720"/>
    </source>
</evidence>